<evidence type="ECO:0000313" key="2">
    <source>
        <dbReference type="Proteomes" id="UP000195772"/>
    </source>
</evidence>
<sequence>MRPIQENTKQEKLAAISEYNPCRTERNAVLRYLLAVRRDDADEIAYFESFGDSVHHIIHNVRTYERGLLFGYAAKQFDEYGWFRGMLPIVERIELDVHNAIHIGQSIDGTYAVTVNWSTGGAGGGSHPSVWDEPIADYKEAVRDGIGQLERKYAYVMKHSADSCNYNAKKIRKLIAKLAEIKRRYLEPKQLSLFEFA</sequence>
<dbReference type="OrthoDB" id="1099184at2"/>
<proteinExistence type="predicted"/>
<accession>A0A1Y3R5C5</accession>
<dbReference type="EMBL" id="NFHB01000003">
    <property type="protein sequence ID" value="OUN03980.1"/>
    <property type="molecule type" value="Genomic_DNA"/>
</dbReference>
<protein>
    <submittedName>
        <fullName evidence="1">Uncharacterized protein</fullName>
    </submittedName>
</protein>
<organism evidence="1 2">
    <name type="scientific">Alistipes onderdonkii</name>
    <dbReference type="NCBI Taxonomy" id="328813"/>
    <lineage>
        <taxon>Bacteria</taxon>
        <taxon>Pseudomonadati</taxon>
        <taxon>Bacteroidota</taxon>
        <taxon>Bacteroidia</taxon>
        <taxon>Bacteroidales</taxon>
        <taxon>Rikenellaceae</taxon>
        <taxon>Alistipes</taxon>
    </lineage>
</organism>
<gene>
    <name evidence="1" type="ORF">B5G41_05835</name>
</gene>
<dbReference type="Proteomes" id="UP000195772">
    <property type="component" value="Unassembled WGS sequence"/>
</dbReference>
<dbReference type="RefSeq" id="WP_087401792.1">
    <property type="nucleotide sequence ID" value="NZ_NFHB01000003.1"/>
</dbReference>
<comment type="caution">
    <text evidence="1">The sequence shown here is derived from an EMBL/GenBank/DDBJ whole genome shotgun (WGS) entry which is preliminary data.</text>
</comment>
<reference evidence="2" key="1">
    <citation type="submission" date="2017-04" db="EMBL/GenBank/DDBJ databases">
        <title>Function of individual gut microbiota members based on whole genome sequencing of pure cultures obtained from chicken caecum.</title>
        <authorList>
            <person name="Medvecky M."/>
            <person name="Cejkova D."/>
            <person name="Polansky O."/>
            <person name="Karasova D."/>
            <person name="Kubasova T."/>
            <person name="Cizek A."/>
            <person name="Rychlik I."/>
        </authorList>
    </citation>
    <scope>NUCLEOTIDE SEQUENCE [LARGE SCALE GENOMIC DNA]</scope>
    <source>
        <strain evidence="2">An90</strain>
    </source>
</reference>
<evidence type="ECO:0000313" key="1">
    <source>
        <dbReference type="EMBL" id="OUN03980.1"/>
    </source>
</evidence>
<dbReference type="AlphaFoldDB" id="A0A1Y3R5C5"/>
<name>A0A1Y3R5C5_9BACT</name>